<evidence type="ECO:0000259" key="11">
    <source>
        <dbReference type="SMART" id="SM00756"/>
    </source>
</evidence>
<reference evidence="13" key="1">
    <citation type="submission" date="2015-03" db="EMBL/GenBank/DDBJ databases">
        <title>Luteipulveratus halotolerans sp. nov., a novel actinobacterium (Dermacoccaceae) from Sarawak, Malaysia.</title>
        <authorList>
            <person name="Juboi H."/>
            <person name="Basik A."/>
            <person name="Shamsul S.S."/>
            <person name="Arnold P."/>
            <person name="Schmitt E.K."/>
            <person name="Sanglier J.-J."/>
            <person name="Yeo T."/>
        </authorList>
    </citation>
    <scope>NUCLEOTIDE SEQUENCE [LARGE SCALE GENOMIC DNA]</scope>
    <source>
        <strain evidence="13">C296001</strain>
    </source>
</reference>
<keyword evidence="9" id="KW-0676">Redox-active center</keyword>
<sequence>MTPSSADAATTSAYPETQGADAGRRAGIWTLLVCGLIGSSASVVLLVEKIALLKDPSYAPSCSINPVLSCGSIMKTWQAELLGFPNPVLGVVGFAVVTTTAVAVLAGARLQRWYWWGLLGGTTAGVALVHWLIFQSLYRIGALCPYCMLVWVVTVAAFLATAVRLRRELRLPLPVAQYAPTIAIGWALLVATLIAIRFWDYWSTLL</sequence>
<dbReference type="CDD" id="cd12922">
    <property type="entry name" value="VKOR_5"/>
    <property type="match status" value="1"/>
</dbReference>
<keyword evidence="3 10" id="KW-0812">Transmembrane</keyword>
<evidence type="ECO:0000256" key="10">
    <source>
        <dbReference type="SAM" id="Phobius"/>
    </source>
</evidence>
<keyword evidence="13" id="KW-1185">Reference proteome</keyword>
<accession>A0A0L6CE59</accession>
<feature type="domain" description="Vitamin K epoxide reductase" evidence="11">
    <location>
        <begin position="24"/>
        <end position="165"/>
    </location>
</feature>
<dbReference type="GO" id="GO:0016491">
    <property type="term" value="F:oxidoreductase activity"/>
    <property type="evidence" value="ECO:0007669"/>
    <property type="project" value="UniProtKB-KW"/>
</dbReference>
<comment type="similarity">
    <text evidence="2">Belongs to the VKOR family.</text>
</comment>
<evidence type="ECO:0000313" key="12">
    <source>
        <dbReference type="EMBL" id="KNX35885.1"/>
    </source>
</evidence>
<keyword evidence="8" id="KW-1015">Disulfide bond</keyword>
<evidence type="ECO:0000256" key="6">
    <source>
        <dbReference type="ARBA" id="ARBA00023002"/>
    </source>
</evidence>
<evidence type="ECO:0000256" key="5">
    <source>
        <dbReference type="ARBA" id="ARBA00022989"/>
    </source>
</evidence>
<dbReference type="GO" id="GO:0048038">
    <property type="term" value="F:quinone binding"/>
    <property type="evidence" value="ECO:0007669"/>
    <property type="project" value="UniProtKB-KW"/>
</dbReference>
<evidence type="ECO:0000256" key="9">
    <source>
        <dbReference type="ARBA" id="ARBA00023284"/>
    </source>
</evidence>
<evidence type="ECO:0000256" key="4">
    <source>
        <dbReference type="ARBA" id="ARBA00022719"/>
    </source>
</evidence>
<organism evidence="12 13">
    <name type="scientific">Luteipulveratus halotolerans</name>
    <dbReference type="NCBI Taxonomy" id="1631356"/>
    <lineage>
        <taxon>Bacteria</taxon>
        <taxon>Bacillati</taxon>
        <taxon>Actinomycetota</taxon>
        <taxon>Actinomycetes</taxon>
        <taxon>Micrococcales</taxon>
        <taxon>Dermacoccaceae</taxon>
        <taxon>Luteipulveratus</taxon>
    </lineage>
</organism>
<evidence type="ECO:0000256" key="8">
    <source>
        <dbReference type="ARBA" id="ARBA00023157"/>
    </source>
</evidence>
<dbReference type="OrthoDB" id="9783799at2"/>
<dbReference type="InterPro" id="IPR041714">
    <property type="entry name" value="VKOR_Actinobacteria"/>
</dbReference>
<feature type="transmembrane region" description="Helical" evidence="10">
    <location>
        <begin position="113"/>
        <end position="134"/>
    </location>
</feature>
<dbReference type="EMBL" id="LAIR01000003">
    <property type="protein sequence ID" value="KNX35885.1"/>
    <property type="molecule type" value="Genomic_DNA"/>
</dbReference>
<keyword evidence="6" id="KW-0560">Oxidoreductase</keyword>
<protein>
    <submittedName>
        <fullName evidence="12">Vitamin K epoxide reductase</fullName>
    </submittedName>
</protein>
<evidence type="ECO:0000313" key="13">
    <source>
        <dbReference type="Proteomes" id="UP000037397"/>
    </source>
</evidence>
<dbReference type="InterPro" id="IPR038354">
    <property type="entry name" value="VKOR_sf"/>
</dbReference>
<feature type="transmembrane region" description="Helical" evidence="10">
    <location>
        <begin position="26"/>
        <end position="47"/>
    </location>
</feature>
<comment type="caution">
    <text evidence="12">The sequence shown here is derived from an EMBL/GenBank/DDBJ whole genome shotgun (WGS) entry which is preliminary data.</text>
</comment>
<dbReference type="STRING" id="1631356.VV01_21700"/>
<feature type="transmembrane region" description="Helical" evidence="10">
    <location>
        <begin position="87"/>
        <end position="106"/>
    </location>
</feature>
<dbReference type="InterPro" id="IPR012932">
    <property type="entry name" value="VKOR"/>
</dbReference>
<keyword evidence="5 10" id="KW-1133">Transmembrane helix</keyword>
<keyword evidence="7 10" id="KW-0472">Membrane</keyword>
<keyword evidence="4" id="KW-0874">Quinone</keyword>
<gene>
    <name evidence="12" type="ORF">VV01_21700</name>
</gene>
<feature type="transmembrane region" description="Helical" evidence="10">
    <location>
        <begin position="140"/>
        <end position="163"/>
    </location>
</feature>
<evidence type="ECO:0000256" key="3">
    <source>
        <dbReference type="ARBA" id="ARBA00022692"/>
    </source>
</evidence>
<dbReference type="AlphaFoldDB" id="A0A0L6CE59"/>
<dbReference type="PATRIC" id="fig|1631356.3.peg.4382"/>
<dbReference type="Pfam" id="PF07884">
    <property type="entry name" value="VKOR"/>
    <property type="match status" value="1"/>
</dbReference>
<dbReference type="RefSeq" id="WP_050672149.1">
    <property type="nucleotide sequence ID" value="NZ_LAIR01000003.1"/>
</dbReference>
<dbReference type="Gene3D" id="1.20.1440.130">
    <property type="entry name" value="VKOR domain"/>
    <property type="match status" value="1"/>
</dbReference>
<dbReference type="GO" id="GO:0016020">
    <property type="term" value="C:membrane"/>
    <property type="evidence" value="ECO:0007669"/>
    <property type="project" value="UniProtKB-SubCell"/>
</dbReference>
<name>A0A0L6CE59_9MICO</name>
<comment type="subcellular location">
    <subcellularLocation>
        <location evidence="1">Membrane</location>
        <topology evidence="1">Multi-pass membrane protein</topology>
    </subcellularLocation>
</comment>
<evidence type="ECO:0000256" key="7">
    <source>
        <dbReference type="ARBA" id="ARBA00023136"/>
    </source>
</evidence>
<dbReference type="Proteomes" id="UP000037397">
    <property type="component" value="Unassembled WGS sequence"/>
</dbReference>
<evidence type="ECO:0000256" key="1">
    <source>
        <dbReference type="ARBA" id="ARBA00004141"/>
    </source>
</evidence>
<evidence type="ECO:0000256" key="2">
    <source>
        <dbReference type="ARBA" id="ARBA00006214"/>
    </source>
</evidence>
<feature type="transmembrane region" description="Helical" evidence="10">
    <location>
        <begin position="175"/>
        <end position="199"/>
    </location>
</feature>
<proteinExistence type="inferred from homology"/>
<dbReference type="SMART" id="SM00756">
    <property type="entry name" value="VKc"/>
    <property type="match status" value="1"/>
</dbReference>